<keyword evidence="2" id="KW-1185">Reference proteome</keyword>
<dbReference type="Proteomes" id="UP001529340">
    <property type="component" value="Unassembled WGS sequence"/>
</dbReference>
<dbReference type="SUPFAM" id="SSF52218">
    <property type="entry name" value="Flavoproteins"/>
    <property type="match status" value="1"/>
</dbReference>
<protein>
    <recommendedName>
        <fullName evidence="3">Flavodoxin</fullName>
    </recommendedName>
</protein>
<comment type="caution">
    <text evidence="1">The sequence shown here is derived from an EMBL/GenBank/DDBJ whole genome shotgun (WGS) entry which is preliminary data.</text>
</comment>
<dbReference type="InterPro" id="IPR029039">
    <property type="entry name" value="Flavoprotein-like_sf"/>
</dbReference>
<name>A0ABT7UBQ9_9FIRM</name>
<proteinExistence type="predicted"/>
<reference evidence="1 2" key="2">
    <citation type="submission" date="2023-06" db="EMBL/GenBank/DDBJ databases">
        <title>Identification and characterization of horizontal gene transfer across gut microbiota members of farm animals based on homology search.</title>
        <authorList>
            <person name="Schwarzerova J."/>
            <person name="Nykrynova M."/>
            <person name="Jureckova K."/>
            <person name="Cejkova D."/>
            <person name="Rychlik I."/>
        </authorList>
    </citation>
    <scope>NUCLEOTIDE SEQUENCE [LARGE SCALE GENOMIC DNA]</scope>
    <source>
        <strain evidence="1 2">ET39</strain>
    </source>
</reference>
<reference evidence="1 2" key="3">
    <citation type="submission" date="2023-06" db="EMBL/GenBank/DDBJ databases">
        <authorList>
            <person name="Zeman M."/>
            <person name="Kubasova T."/>
            <person name="Jahodarova E."/>
            <person name="Nykrynova M."/>
            <person name="Rychlik I."/>
        </authorList>
    </citation>
    <scope>NUCLEOTIDE SEQUENCE [LARGE SCALE GENOMIC DNA]</scope>
    <source>
        <strain evidence="1 2">ET39</strain>
    </source>
</reference>
<evidence type="ECO:0000313" key="2">
    <source>
        <dbReference type="Proteomes" id="UP001529340"/>
    </source>
</evidence>
<sequence length="204" mass="23551">MEQILLIDASPRAPHSNSHGYAAIFMETSRAACTYIALRKNDLTQTVQKIERSSDIIFVCPLYVDSLPLPLLELFQKIEHSVMTQKPRIHVILNCGFLEPWQNDTALASVRLFCRQNGFRFGSCLKIGGGEAILRTPFRFLVRHKIRQFSQAVRCENFVELSVTMPVSKRMFLRASTRYWIRYGKKHRLTREQMTTSANRVEGK</sequence>
<reference evidence="2" key="1">
    <citation type="submission" date="2023-06" db="EMBL/GenBank/DDBJ databases">
        <title>Identification and characterization of horizontal gene transfer across gut microbiota members of farm animals based on homology search.</title>
        <authorList>
            <person name="Zeman M."/>
            <person name="Kubasova T."/>
            <person name="Jahodarova E."/>
            <person name="Nykrynova M."/>
            <person name="Rychlik I."/>
        </authorList>
    </citation>
    <scope>NUCLEOTIDE SEQUENCE [LARGE SCALE GENOMIC DNA]</scope>
    <source>
        <strain evidence="2">ET39</strain>
    </source>
</reference>
<dbReference type="EMBL" id="JAUDCG010000018">
    <property type="protein sequence ID" value="MDM8157068.1"/>
    <property type="molecule type" value="Genomic_DNA"/>
</dbReference>
<evidence type="ECO:0008006" key="3">
    <source>
        <dbReference type="Google" id="ProtNLM"/>
    </source>
</evidence>
<organism evidence="1 2">
    <name type="scientific">Amedibacillus dolichus</name>
    <dbReference type="NCBI Taxonomy" id="31971"/>
    <lineage>
        <taxon>Bacteria</taxon>
        <taxon>Bacillati</taxon>
        <taxon>Bacillota</taxon>
        <taxon>Erysipelotrichia</taxon>
        <taxon>Erysipelotrichales</taxon>
        <taxon>Erysipelotrichaceae</taxon>
        <taxon>Amedibacillus</taxon>
    </lineage>
</organism>
<dbReference type="RefSeq" id="WP_289607531.1">
    <property type="nucleotide sequence ID" value="NZ_JAUDCG010000018.1"/>
</dbReference>
<accession>A0ABT7UBQ9</accession>
<evidence type="ECO:0000313" key="1">
    <source>
        <dbReference type="EMBL" id="MDM8157068.1"/>
    </source>
</evidence>
<gene>
    <name evidence="1" type="ORF">QUV96_05380</name>
</gene>